<dbReference type="EMBL" id="CP000116">
    <property type="protein sequence ID" value="AAZ96038.1"/>
    <property type="molecule type" value="Genomic_DNA"/>
</dbReference>
<dbReference type="AlphaFoldDB" id="Q3SMK7"/>
<sequence length="738" mass="83079">MHKENAPVSDDPLHPHPQRSTVSSFPARPRILVVDDEILILEGMRRLLAARDYDVTTANGGCEALIAIGKQQFDVILLDLGMPDLSGAEVLRFVADRSADTPVIVVSGDSTIDAAIRALRGGAADFVRKPYEPEELLRRVDNTLTRRRLERENNHILQRLQQSEKWHRFLVNSSPDFIYTLDCDGRFTFVNDRVESLLGYTREDLLGQHYSTIIHEEDLARAEHVFNERRAGDRSARNIEIRLKCNPGMRRPRLMNGRCKAVELTATGMYDEDATLFERRFIGSYGVAKDVTERKQAEETVHYQAYHDLLTGLPNRALFRDHLALMLAQAKRSHKTLAVLSLDLDHFKVINDSLGHTIGDELLLAVGARLRQCLREGDTLARLGGDEFAVLLPTLLSRGDVEQICRKIIQVLSRPVYVKGHEIYISVSIGACVAPDDGEMIDSLIRQAEIAMYQAKAQGRSRLQFWEAGMQAPYSERMQIEADLRRALARNEFVLFYQPQVDTVSGEVRGFEALLRWWHPQRGFLSPAEFIPVAEESGVIVPIGDWVLREASAQMAEWRRAGLPQVRLSVNISARQLESPDFVESVMRAVQVHALDGQQIELEITESLLMRDFEANAIKLGRLSASGIRLAIDDFGTGYSSFKYLSRFPIHTLKIDQSFIQELEREENLSIVNAMVAMGRGMNLNVVAEGVETQSQLACLQQMQCHEMQGHYYSVPMSGHDATALLGRHTRGFVEAAG</sequence>
<keyword evidence="10" id="KW-1185">Reference proteome</keyword>
<dbReference type="CDD" id="cd01949">
    <property type="entry name" value="GGDEF"/>
    <property type="match status" value="1"/>
</dbReference>
<evidence type="ECO:0000313" key="10">
    <source>
        <dbReference type="Proteomes" id="UP000008291"/>
    </source>
</evidence>
<dbReference type="InterPro" id="IPR013767">
    <property type="entry name" value="PAS_fold"/>
</dbReference>
<dbReference type="SUPFAM" id="SSF52172">
    <property type="entry name" value="CheY-like"/>
    <property type="match status" value="1"/>
</dbReference>
<feature type="region of interest" description="Disordered" evidence="3">
    <location>
        <begin position="1"/>
        <end position="23"/>
    </location>
</feature>
<dbReference type="SUPFAM" id="SSF55073">
    <property type="entry name" value="Nucleotide cyclase"/>
    <property type="match status" value="1"/>
</dbReference>
<feature type="modified residue" description="4-aspartylphosphate" evidence="2">
    <location>
        <position position="79"/>
    </location>
</feature>
<dbReference type="FunFam" id="3.30.70.270:FF:000001">
    <property type="entry name" value="Diguanylate cyclase domain protein"/>
    <property type="match status" value="1"/>
</dbReference>
<organism evidence="9 10">
    <name type="scientific">Thiobacillus denitrificans (strain ATCC 25259 / T1)</name>
    <dbReference type="NCBI Taxonomy" id="292415"/>
    <lineage>
        <taxon>Bacteria</taxon>
        <taxon>Pseudomonadati</taxon>
        <taxon>Pseudomonadota</taxon>
        <taxon>Betaproteobacteria</taxon>
        <taxon>Nitrosomonadales</taxon>
        <taxon>Thiobacillaceae</taxon>
        <taxon>Thiobacillus</taxon>
    </lineage>
</organism>
<evidence type="ECO:0000256" key="1">
    <source>
        <dbReference type="ARBA" id="ARBA00051114"/>
    </source>
</evidence>
<dbReference type="SMART" id="SM00448">
    <property type="entry name" value="REC"/>
    <property type="match status" value="1"/>
</dbReference>
<dbReference type="GO" id="GO:0000160">
    <property type="term" value="P:phosphorelay signal transduction system"/>
    <property type="evidence" value="ECO:0007669"/>
    <property type="project" value="InterPro"/>
</dbReference>
<feature type="domain" description="PAC" evidence="6">
    <location>
        <begin position="237"/>
        <end position="303"/>
    </location>
</feature>
<proteinExistence type="predicted"/>
<dbReference type="NCBIfam" id="TIGR00229">
    <property type="entry name" value="sensory_box"/>
    <property type="match status" value="1"/>
</dbReference>
<dbReference type="InterPro" id="IPR029787">
    <property type="entry name" value="Nucleotide_cyclase"/>
</dbReference>
<dbReference type="FunFam" id="3.20.20.450:FF:000001">
    <property type="entry name" value="Cyclic di-GMP phosphodiesterase yahA"/>
    <property type="match status" value="1"/>
</dbReference>
<dbReference type="InterPro" id="IPR000014">
    <property type="entry name" value="PAS"/>
</dbReference>
<reference evidence="9 10" key="1">
    <citation type="journal article" date="2006" name="J. Bacteriol.">
        <title>The genome sequence of the obligately chemolithoautotrophic, facultatively anaerobic bacterium Thiobacillus denitrificans.</title>
        <authorList>
            <person name="Beller H.R."/>
            <person name="Chain P.S."/>
            <person name="Letain T.E."/>
            <person name="Chakicherla A."/>
            <person name="Larimer F.W."/>
            <person name="Richardson P.M."/>
            <person name="Coleman M.A."/>
            <person name="Wood A.P."/>
            <person name="Kelly D.P."/>
        </authorList>
    </citation>
    <scope>NUCLEOTIDE SEQUENCE [LARGE SCALE GENOMIC DNA]</scope>
    <source>
        <strain evidence="9 10">ATCC 25259</strain>
    </source>
</reference>
<dbReference type="STRING" id="292415.Tbd_0085"/>
<dbReference type="eggNOG" id="COG5001">
    <property type="taxonomic scope" value="Bacteria"/>
</dbReference>
<feature type="domain" description="EAL" evidence="7">
    <location>
        <begin position="477"/>
        <end position="730"/>
    </location>
</feature>
<evidence type="ECO:0000259" key="6">
    <source>
        <dbReference type="PROSITE" id="PS50113"/>
    </source>
</evidence>
<name>Q3SMK7_THIDA</name>
<dbReference type="InterPro" id="IPR001633">
    <property type="entry name" value="EAL_dom"/>
</dbReference>
<dbReference type="GO" id="GO:0071732">
    <property type="term" value="P:cellular response to nitric oxide"/>
    <property type="evidence" value="ECO:0007669"/>
    <property type="project" value="UniProtKB-ARBA"/>
</dbReference>
<evidence type="ECO:0000256" key="3">
    <source>
        <dbReference type="SAM" id="MobiDB-lite"/>
    </source>
</evidence>
<dbReference type="SMART" id="SM00091">
    <property type="entry name" value="PAS"/>
    <property type="match status" value="1"/>
</dbReference>
<evidence type="ECO:0000313" key="9">
    <source>
        <dbReference type="EMBL" id="AAZ96038.1"/>
    </source>
</evidence>
<dbReference type="PANTHER" id="PTHR44757:SF2">
    <property type="entry name" value="BIOFILM ARCHITECTURE MAINTENANCE PROTEIN MBAA"/>
    <property type="match status" value="1"/>
</dbReference>
<dbReference type="InterPro" id="IPR035965">
    <property type="entry name" value="PAS-like_dom_sf"/>
</dbReference>
<dbReference type="PANTHER" id="PTHR44757">
    <property type="entry name" value="DIGUANYLATE CYCLASE DGCP"/>
    <property type="match status" value="1"/>
</dbReference>
<dbReference type="SUPFAM" id="SSF55785">
    <property type="entry name" value="PYP-like sensor domain (PAS domain)"/>
    <property type="match status" value="1"/>
</dbReference>
<dbReference type="InterPro" id="IPR000160">
    <property type="entry name" value="GGDEF_dom"/>
</dbReference>
<dbReference type="PROSITE" id="PS50887">
    <property type="entry name" value="GGDEF"/>
    <property type="match status" value="1"/>
</dbReference>
<dbReference type="SUPFAM" id="SSF141868">
    <property type="entry name" value="EAL domain-like"/>
    <property type="match status" value="1"/>
</dbReference>
<dbReference type="Gene3D" id="3.30.450.20">
    <property type="entry name" value="PAS domain"/>
    <property type="match status" value="1"/>
</dbReference>
<feature type="domain" description="GGDEF" evidence="8">
    <location>
        <begin position="335"/>
        <end position="468"/>
    </location>
</feature>
<dbReference type="InterPro" id="IPR035919">
    <property type="entry name" value="EAL_sf"/>
</dbReference>
<dbReference type="PROSITE" id="PS50110">
    <property type="entry name" value="RESPONSE_REGULATORY"/>
    <property type="match status" value="1"/>
</dbReference>
<dbReference type="InterPro" id="IPR001789">
    <property type="entry name" value="Sig_transdc_resp-reg_receiver"/>
</dbReference>
<dbReference type="Proteomes" id="UP000008291">
    <property type="component" value="Chromosome"/>
</dbReference>
<dbReference type="Gene3D" id="3.40.50.2300">
    <property type="match status" value="1"/>
</dbReference>
<dbReference type="SMART" id="SM00052">
    <property type="entry name" value="EAL"/>
    <property type="match status" value="1"/>
</dbReference>
<accession>Q3SMK7</accession>
<dbReference type="KEGG" id="tbd:Tbd_0085"/>
<dbReference type="Gene3D" id="3.30.70.270">
    <property type="match status" value="1"/>
</dbReference>
<dbReference type="PROSITE" id="PS50112">
    <property type="entry name" value="PAS"/>
    <property type="match status" value="1"/>
</dbReference>
<dbReference type="SMART" id="SM00267">
    <property type="entry name" value="GGDEF"/>
    <property type="match status" value="1"/>
</dbReference>
<gene>
    <name evidence="9" type="ordered locus">Tbd_0085</name>
</gene>
<dbReference type="InterPro" id="IPR011006">
    <property type="entry name" value="CheY-like_superfamily"/>
</dbReference>
<dbReference type="GO" id="GO:0006355">
    <property type="term" value="P:regulation of DNA-templated transcription"/>
    <property type="evidence" value="ECO:0007669"/>
    <property type="project" value="InterPro"/>
</dbReference>
<comment type="catalytic activity">
    <reaction evidence="1">
        <text>3',3'-c-di-GMP + H2O = 5'-phosphoguanylyl(3'-&gt;5')guanosine + H(+)</text>
        <dbReference type="Rhea" id="RHEA:24902"/>
        <dbReference type="ChEBI" id="CHEBI:15377"/>
        <dbReference type="ChEBI" id="CHEBI:15378"/>
        <dbReference type="ChEBI" id="CHEBI:58754"/>
        <dbReference type="ChEBI" id="CHEBI:58805"/>
        <dbReference type="EC" id="3.1.4.52"/>
    </reaction>
    <physiologicalReaction direction="left-to-right" evidence="1">
        <dbReference type="Rhea" id="RHEA:24903"/>
    </physiologicalReaction>
</comment>
<feature type="domain" description="PAS" evidence="5">
    <location>
        <begin position="163"/>
        <end position="233"/>
    </location>
</feature>
<dbReference type="InterPro" id="IPR043128">
    <property type="entry name" value="Rev_trsase/Diguanyl_cyclase"/>
</dbReference>
<dbReference type="CDD" id="cd01948">
    <property type="entry name" value="EAL"/>
    <property type="match status" value="1"/>
</dbReference>
<evidence type="ECO:0000259" key="4">
    <source>
        <dbReference type="PROSITE" id="PS50110"/>
    </source>
</evidence>
<dbReference type="PROSITE" id="PS50883">
    <property type="entry name" value="EAL"/>
    <property type="match status" value="1"/>
</dbReference>
<protein>
    <submittedName>
        <fullName evidence="9">Putative diguanylate cyclase/phosphodiesterase (GGDEF &amp; EAL domains) with PAS/PAC sensor(S) and Response Regulator Receiver modulation</fullName>
    </submittedName>
</protein>
<dbReference type="Pfam" id="PF00563">
    <property type="entry name" value="EAL"/>
    <property type="match status" value="1"/>
</dbReference>
<dbReference type="InterPro" id="IPR000700">
    <property type="entry name" value="PAS-assoc_C"/>
</dbReference>
<evidence type="ECO:0000256" key="2">
    <source>
        <dbReference type="PROSITE-ProRule" id="PRU00169"/>
    </source>
</evidence>
<dbReference type="Pfam" id="PF00990">
    <property type="entry name" value="GGDEF"/>
    <property type="match status" value="1"/>
</dbReference>
<evidence type="ECO:0000259" key="7">
    <source>
        <dbReference type="PROSITE" id="PS50883"/>
    </source>
</evidence>
<dbReference type="Pfam" id="PF00072">
    <property type="entry name" value="Response_reg"/>
    <property type="match status" value="1"/>
</dbReference>
<feature type="domain" description="Response regulatory" evidence="4">
    <location>
        <begin position="30"/>
        <end position="144"/>
    </location>
</feature>
<keyword evidence="2" id="KW-0597">Phosphoprotein</keyword>
<dbReference type="Pfam" id="PF00989">
    <property type="entry name" value="PAS"/>
    <property type="match status" value="1"/>
</dbReference>
<dbReference type="NCBIfam" id="TIGR00254">
    <property type="entry name" value="GGDEF"/>
    <property type="match status" value="1"/>
</dbReference>
<dbReference type="CDD" id="cd00130">
    <property type="entry name" value="PAS"/>
    <property type="match status" value="1"/>
</dbReference>
<dbReference type="InterPro" id="IPR052155">
    <property type="entry name" value="Biofilm_reg_signaling"/>
</dbReference>
<evidence type="ECO:0000259" key="5">
    <source>
        <dbReference type="PROSITE" id="PS50112"/>
    </source>
</evidence>
<dbReference type="HOGENOM" id="CLU_000445_70_20_4"/>
<evidence type="ECO:0000259" key="8">
    <source>
        <dbReference type="PROSITE" id="PS50887"/>
    </source>
</evidence>
<dbReference type="GO" id="GO:0071111">
    <property type="term" value="F:cyclic-guanylate-specific phosphodiesterase activity"/>
    <property type="evidence" value="ECO:0007669"/>
    <property type="project" value="UniProtKB-EC"/>
</dbReference>
<dbReference type="Gene3D" id="3.20.20.450">
    <property type="entry name" value="EAL domain"/>
    <property type="match status" value="1"/>
</dbReference>
<dbReference type="PROSITE" id="PS50113">
    <property type="entry name" value="PAC"/>
    <property type="match status" value="1"/>
</dbReference>